<evidence type="ECO:0000256" key="8">
    <source>
        <dbReference type="SAM" id="MobiDB-lite"/>
    </source>
</evidence>
<dbReference type="Proteomes" id="UP001302812">
    <property type="component" value="Unassembled WGS sequence"/>
</dbReference>
<feature type="compositionally biased region" description="Polar residues" evidence="8">
    <location>
        <begin position="521"/>
        <end position="537"/>
    </location>
</feature>
<gene>
    <name evidence="9" type="ORF">N656DRAFT_840291</name>
</gene>
<dbReference type="PANTHER" id="PTHR15893:SF0">
    <property type="entry name" value="LARGE RIBOSOMAL SUBUNIT PROTEIN BL27M"/>
    <property type="match status" value="1"/>
</dbReference>
<feature type="compositionally biased region" description="Basic and acidic residues" evidence="8">
    <location>
        <begin position="39"/>
        <end position="60"/>
    </location>
</feature>
<feature type="region of interest" description="Disordered" evidence="8">
    <location>
        <begin position="512"/>
        <end position="543"/>
    </location>
</feature>
<dbReference type="GeneID" id="89943060"/>
<keyword evidence="3" id="KW-0689">Ribosomal protein</keyword>
<evidence type="ECO:0000256" key="3">
    <source>
        <dbReference type="ARBA" id="ARBA00022980"/>
    </source>
</evidence>
<feature type="coiled-coil region" evidence="7">
    <location>
        <begin position="551"/>
        <end position="584"/>
    </location>
</feature>
<evidence type="ECO:0000256" key="1">
    <source>
        <dbReference type="ARBA" id="ARBA00004173"/>
    </source>
</evidence>
<sequence length="701" mass="78553">MASATETSPTHTPPGPNAPRPKGILKNSYRGSPSISPIDSHDPVHHVASPDHLTPKEAKELTIINTQYNAGHRRSSSAAGSRPGGSRRQSSLTPSRRGSQQGDDSEEQGQRLKWDEANLYLTEQERSSTMKINEPKTPYAKHYDPAEDPSEDEDGAEDMPEPIEPDNIDMDRVDGVPRPNRQQRQRPQGDDEIPRLSLGEPEEEVPDYEFNTSTGSKRPRAVHVDSNGSGHDTDTDEYLVGMSAEEREKHRRFEEMRKKHYEMKNVAALLGHPEQLEEDEDEEDEDGEIGGQGNDRNDGGVPPVPPLPRQTNGSSHTRKSYQMRLVWLNGPAPRAAANSCLTFGTVLRPTTTTSIEERFSHIRVDSQAANAAVRGRRYASVKSQGAYKLKNKKTIPKKLGAKKTGDQYVIPGNIIYKQRGTIWHPGDNTIMGRDHTIHAAVAGYVKYYRDPNRHPDRQYIGVVFNRDDKLPYPPGTPRRRKLNLAAVPRKDEAPTGETMSPSGIPLAVTRHDPIPEPEPKLNTTAKAQPETNESAPPSEQPVALTDGNSVILRLIQEKLQARAKREAKEEAKRLLKERQLKERMATRVLRLQSNYSYRETNWDIGRLVGDAGTLIGTEETGESRKAKFRLRKRKRRVYFKHIKSRREARAARRREHRRRVQAKRERLLLERAEAAAKEQAEKNAAAAAAAGGTTDQGKVEA</sequence>
<evidence type="ECO:0000256" key="4">
    <source>
        <dbReference type="ARBA" id="ARBA00023128"/>
    </source>
</evidence>
<dbReference type="Gene3D" id="2.40.50.100">
    <property type="match status" value="1"/>
</dbReference>
<keyword evidence="7" id="KW-0175">Coiled coil</keyword>
<dbReference type="SUPFAM" id="SSF110324">
    <property type="entry name" value="Ribosomal L27 protein-like"/>
    <property type="match status" value="1"/>
</dbReference>
<proteinExistence type="inferred from homology"/>
<reference evidence="9" key="2">
    <citation type="submission" date="2023-05" db="EMBL/GenBank/DDBJ databases">
        <authorList>
            <consortium name="Lawrence Berkeley National Laboratory"/>
            <person name="Steindorff A."/>
            <person name="Hensen N."/>
            <person name="Bonometti L."/>
            <person name="Westerberg I."/>
            <person name="Brannstrom I.O."/>
            <person name="Guillou S."/>
            <person name="Cros-Aarteil S."/>
            <person name="Calhoun S."/>
            <person name="Haridas S."/>
            <person name="Kuo A."/>
            <person name="Mondo S."/>
            <person name="Pangilinan J."/>
            <person name="Riley R."/>
            <person name="Labutti K."/>
            <person name="Andreopoulos B."/>
            <person name="Lipzen A."/>
            <person name="Chen C."/>
            <person name="Yanf M."/>
            <person name="Daum C."/>
            <person name="Ng V."/>
            <person name="Clum A."/>
            <person name="Ohm R."/>
            <person name="Martin F."/>
            <person name="Silar P."/>
            <person name="Natvig D."/>
            <person name="Lalanne C."/>
            <person name="Gautier V."/>
            <person name="Ament-Velasquez S.L."/>
            <person name="Kruys A."/>
            <person name="Hutchinson M.I."/>
            <person name="Powell A.J."/>
            <person name="Barry K."/>
            <person name="Miller A.N."/>
            <person name="Grigoriev I.V."/>
            <person name="Debuchy R."/>
            <person name="Gladieux P."/>
            <person name="Thoren M.H."/>
            <person name="Johannesson H."/>
        </authorList>
    </citation>
    <scope>NUCLEOTIDE SEQUENCE</scope>
    <source>
        <strain evidence="9">CBS 508.74</strain>
    </source>
</reference>
<organism evidence="9 10">
    <name type="scientific">Canariomyces notabilis</name>
    <dbReference type="NCBI Taxonomy" id="2074819"/>
    <lineage>
        <taxon>Eukaryota</taxon>
        <taxon>Fungi</taxon>
        <taxon>Dikarya</taxon>
        <taxon>Ascomycota</taxon>
        <taxon>Pezizomycotina</taxon>
        <taxon>Sordariomycetes</taxon>
        <taxon>Sordariomycetidae</taxon>
        <taxon>Sordariales</taxon>
        <taxon>Chaetomiaceae</taxon>
        <taxon>Canariomyces</taxon>
    </lineage>
</organism>
<dbReference type="GO" id="GO:0009966">
    <property type="term" value="P:regulation of signal transduction"/>
    <property type="evidence" value="ECO:0007669"/>
    <property type="project" value="InterPro"/>
</dbReference>
<comment type="caution">
    <text evidence="9">The sequence shown here is derived from an EMBL/GenBank/DDBJ whole genome shotgun (WGS) entry which is preliminary data.</text>
</comment>
<dbReference type="Pfam" id="PF01016">
    <property type="entry name" value="Ribosomal_L27"/>
    <property type="match status" value="1"/>
</dbReference>
<dbReference type="AlphaFoldDB" id="A0AAN6QG33"/>
<feature type="compositionally biased region" description="Polar residues" evidence="8">
    <location>
        <begin position="1"/>
        <end position="10"/>
    </location>
</feature>
<evidence type="ECO:0000256" key="6">
    <source>
        <dbReference type="ARBA" id="ARBA00035267"/>
    </source>
</evidence>
<reference evidence="9" key="1">
    <citation type="journal article" date="2023" name="Mol. Phylogenet. Evol.">
        <title>Genome-scale phylogeny and comparative genomics of the fungal order Sordariales.</title>
        <authorList>
            <person name="Hensen N."/>
            <person name="Bonometti L."/>
            <person name="Westerberg I."/>
            <person name="Brannstrom I.O."/>
            <person name="Guillou S."/>
            <person name="Cros-Aarteil S."/>
            <person name="Calhoun S."/>
            <person name="Haridas S."/>
            <person name="Kuo A."/>
            <person name="Mondo S."/>
            <person name="Pangilinan J."/>
            <person name="Riley R."/>
            <person name="LaButti K."/>
            <person name="Andreopoulos B."/>
            <person name="Lipzen A."/>
            <person name="Chen C."/>
            <person name="Yan M."/>
            <person name="Daum C."/>
            <person name="Ng V."/>
            <person name="Clum A."/>
            <person name="Steindorff A."/>
            <person name="Ohm R.A."/>
            <person name="Martin F."/>
            <person name="Silar P."/>
            <person name="Natvig D.O."/>
            <person name="Lalanne C."/>
            <person name="Gautier V."/>
            <person name="Ament-Velasquez S.L."/>
            <person name="Kruys A."/>
            <person name="Hutchinson M.I."/>
            <person name="Powell A.J."/>
            <person name="Barry K."/>
            <person name="Miller A.N."/>
            <person name="Grigoriev I.V."/>
            <person name="Debuchy R."/>
            <person name="Gladieux P."/>
            <person name="Hiltunen Thoren M."/>
            <person name="Johannesson H."/>
        </authorList>
    </citation>
    <scope>NUCLEOTIDE SEQUENCE</scope>
    <source>
        <strain evidence="9">CBS 508.74</strain>
    </source>
</reference>
<feature type="compositionally biased region" description="Acidic residues" evidence="8">
    <location>
        <begin position="276"/>
        <end position="288"/>
    </location>
</feature>
<dbReference type="GO" id="GO:0005762">
    <property type="term" value="C:mitochondrial large ribosomal subunit"/>
    <property type="evidence" value="ECO:0007669"/>
    <property type="project" value="TreeGrafter"/>
</dbReference>
<feature type="compositionally biased region" description="Polar residues" evidence="8">
    <location>
        <begin position="92"/>
        <end position="102"/>
    </location>
</feature>
<dbReference type="InterPro" id="IPR007062">
    <property type="entry name" value="PPI-2"/>
</dbReference>
<dbReference type="GO" id="GO:0004864">
    <property type="term" value="F:protein phosphatase inhibitor activity"/>
    <property type="evidence" value="ECO:0007669"/>
    <property type="project" value="InterPro"/>
</dbReference>
<dbReference type="PRINTS" id="PR00063">
    <property type="entry name" value="RIBOSOMALL27"/>
</dbReference>
<evidence type="ECO:0000256" key="5">
    <source>
        <dbReference type="ARBA" id="ARBA00023274"/>
    </source>
</evidence>
<comment type="subcellular location">
    <subcellularLocation>
        <location evidence="1">Mitochondrion</location>
    </subcellularLocation>
</comment>
<evidence type="ECO:0000313" key="10">
    <source>
        <dbReference type="Proteomes" id="UP001302812"/>
    </source>
</evidence>
<dbReference type="EMBL" id="MU853371">
    <property type="protein sequence ID" value="KAK4107585.1"/>
    <property type="molecule type" value="Genomic_DNA"/>
</dbReference>
<feature type="region of interest" description="Disordered" evidence="8">
    <location>
        <begin position="1"/>
        <end position="245"/>
    </location>
</feature>
<dbReference type="Pfam" id="PF04979">
    <property type="entry name" value="IPP-2"/>
    <property type="match status" value="1"/>
</dbReference>
<feature type="compositionally biased region" description="Low complexity" evidence="8">
    <location>
        <begin position="177"/>
        <end position="186"/>
    </location>
</feature>
<feature type="region of interest" description="Disordered" evidence="8">
    <location>
        <begin position="269"/>
        <end position="318"/>
    </location>
</feature>
<accession>A0AAN6QG33</accession>
<feature type="region of interest" description="Disordered" evidence="8">
    <location>
        <begin position="485"/>
        <end position="504"/>
    </location>
</feature>
<keyword evidence="10" id="KW-1185">Reference proteome</keyword>
<dbReference type="InterPro" id="IPR001684">
    <property type="entry name" value="Ribosomal_bL27"/>
</dbReference>
<dbReference type="FunFam" id="2.40.50.100:FF:000042">
    <property type="entry name" value="50S ribosomal protein L27"/>
    <property type="match status" value="1"/>
</dbReference>
<name>A0AAN6QG33_9PEZI</name>
<feature type="compositionally biased region" description="Low complexity" evidence="8">
    <location>
        <begin position="76"/>
        <end position="91"/>
    </location>
</feature>
<keyword evidence="4" id="KW-0496">Mitochondrion</keyword>
<comment type="similarity">
    <text evidence="2">Belongs to the bacterial ribosomal protein bL27 family.</text>
</comment>
<dbReference type="GO" id="GO:0006412">
    <property type="term" value="P:translation"/>
    <property type="evidence" value="ECO:0007669"/>
    <property type="project" value="InterPro"/>
</dbReference>
<feature type="region of interest" description="Disordered" evidence="8">
    <location>
        <begin position="678"/>
        <end position="701"/>
    </location>
</feature>
<protein>
    <recommendedName>
        <fullName evidence="6">Large ribosomal subunit protein bL27m</fullName>
    </recommendedName>
</protein>
<feature type="compositionally biased region" description="Acidic residues" evidence="8">
    <location>
        <begin position="146"/>
        <end position="168"/>
    </location>
</feature>
<evidence type="ECO:0000313" key="9">
    <source>
        <dbReference type="EMBL" id="KAK4107585.1"/>
    </source>
</evidence>
<evidence type="ECO:0000256" key="2">
    <source>
        <dbReference type="ARBA" id="ARBA00010797"/>
    </source>
</evidence>
<evidence type="ECO:0000256" key="7">
    <source>
        <dbReference type="SAM" id="Coils"/>
    </source>
</evidence>
<keyword evidence="5" id="KW-0687">Ribonucleoprotein</keyword>
<dbReference type="RefSeq" id="XP_064665155.1">
    <property type="nucleotide sequence ID" value="XM_064818934.1"/>
</dbReference>
<dbReference type="GO" id="GO:0003735">
    <property type="term" value="F:structural constituent of ribosome"/>
    <property type="evidence" value="ECO:0007669"/>
    <property type="project" value="InterPro"/>
</dbReference>
<dbReference type="PANTHER" id="PTHR15893">
    <property type="entry name" value="RIBOSOMAL PROTEIN L27"/>
    <property type="match status" value="1"/>
</dbReference>